<dbReference type="InterPro" id="IPR002173">
    <property type="entry name" value="Carboh/pur_kinase_PfkB_CS"/>
</dbReference>
<dbReference type="EMBL" id="JFBM01000052">
    <property type="protein sequence ID" value="KFU75923.1"/>
    <property type="molecule type" value="Genomic_DNA"/>
</dbReference>
<keyword evidence="2 9" id="KW-0808">Transferase</keyword>
<accession>A0A2P2FGR7</accession>
<evidence type="ECO:0000256" key="4">
    <source>
        <dbReference type="ARBA" id="ARBA00022777"/>
    </source>
</evidence>
<dbReference type="SUPFAM" id="SSF52374">
    <property type="entry name" value="Nucleotidylyl transferase"/>
    <property type="match status" value="1"/>
</dbReference>
<gene>
    <name evidence="9" type="ORF">BB31_38670</name>
</gene>
<keyword evidence="3" id="KW-0548">Nucleotidyltransferase</keyword>
<comment type="pathway">
    <text evidence="1">Bacterial outer membrane biogenesis; LPS core biosynthesis.</text>
</comment>
<dbReference type="PANTHER" id="PTHR43793:SF2">
    <property type="entry name" value="BIFUNCTIONAL PROTEIN HLDE"/>
    <property type="match status" value="1"/>
</dbReference>
<dbReference type="Proteomes" id="UP000256220">
    <property type="component" value="Unassembled WGS sequence"/>
</dbReference>
<keyword evidence="10" id="KW-1185">Reference proteome</keyword>
<evidence type="ECO:0000256" key="5">
    <source>
        <dbReference type="ARBA" id="ARBA00023268"/>
    </source>
</evidence>
<sequence length="452" mass="46534">MRPLVVLGDALLDVDVDGTSDRLCPDAPVPVVDLAREWRRPGGAGLAALLAARSTAEVVLVAPLGGDQAGRTLAGLLEREVRVVPMPLCGTTVTKTRVRAAGQSLVRLDSGDGRAEHSPLTAGVREALRSAGAILVADYGRGVTGHPEVRELLAELAGTIPVVWDPHPRGAEPVAGIRLATPNLAEAEQLTESRADAEDLAKQVHSRWKADAVCVTTGSQGAVLTEGGSCTTFRPPSGVVAKDTCGAGDRFASAVTAALLDGASTADAVATGVETAARFVATGGAATLSTVDNEPRPETAHRGASAFDVAARVRAGGGRLVATGGCFDLLHPGHASLLRQARALGDALVVCLNSDASVRGLKGPGRPIVTARDRARLLTELSSVDAVVVFDEPDPAAVLDRLRPDVWVKGGDYADTELPESAVVRRHGGEIVLIPTIRGYSTTRLVAAAEGA</sequence>
<keyword evidence="5" id="KW-0511">Multifunctional enzyme</keyword>
<evidence type="ECO:0000256" key="1">
    <source>
        <dbReference type="ARBA" id="ARBA00004713"/>
    </source>
</evidence>
<dbReference type="Gene3D" id="3.40.50.620">
    <property type="entry name" value="HUPs"/>
    <property type="match status" value="1"/>
</dbReference>
<dbReference type="SUPFAM" id="SSF53613">
    <property type="entry name" value="Ribokinase-like"/>
    <property type="match status" value="1"/>
</dbReference>
<evidence type="ECO:0000259" key="8">
    <source>
        <dbReference type="Pfam" id="PF01467"/>
    </source>
</evidence>
<name>A0A2P2FGR7_AMYLU</name>
<proteinExistence type="predicted"/>
<dbReference type="PANTHER" id="PTHR43793">
    <property type="entry name" value="FAD SYNTHASE"/>
    <property type="match status" value="1"/>
</dbReference>
<evidence type="ECO:0000313" key="9">
    <source>
        <dbReference type="EMBL" id="KFU75923.1"/>
    </source>
</evidence>
<comment type="caution">
    <text evidence="9">The sequence shown here is derived from an EMBL/GenBank/DDBJ whole genome shotgun (WGS) entry which is preliminary data.</text>
</comment>
<dbReference type="InterPro" id="IPR029056">
    <property type="entry name" value="Ribokinase-like"/>
</dbReference>
<evidence type="ECO:0000313" key="10">
    <source>
        <dbReference type="Proteomes" id="UP000256220"/>
    </source>
</evidence>
<dbReference type="InterPro" id="IPR011611">
    <property type="entry name" value="PfkB_dom"/>
</dbReference>
<reference evidence="9 10" key="1">
    <citation type="journal article" date="2014" name="Genome Announc.">
        <title>Draft Genome Sequence of Amycolatopsis lurida NRRL 2430, Producer of the Glycopeptide Family Antibiotic Ristocetin.</title>
        <authorList>
            <person name="Kwun M.J."/>
            <person name="Hong H.J."/>
        </authorList>
    </citation>
    <scope>NUCLEOTIDE SEQUENCE [LARGE SCALE GENOMIC DNA]</scope>
    <source>
        <strain evidence="9 10">NRRL 2430</strain>
    </source>
</reference>
<dbReference type="UniPathway" id="UPA00958"/>
<dbReference type="Pfam" id="PF00294">
    <property type="entry name" value="PfkB"/>
    <property type="match status" value="1"/>
</dbReference>
<dbReference type="Pfam" id="PF01467">
    <property type="entry name" value="CTP_transf_like"/>
    <property type="match status" value="1"/>
</dbReference>
<organism evidence="9 10">
    <name type="scientific">Amycolatopsis lurida NRRL 2430</name>
    <dbReference type="NCBI Taxonomy" id="1460371"/>
    <lineage>
        <taxon>Bacteria</taxon>
        <taxon>Bacillati</taxon>
        <taxon>Actinomycetota</taxon>
        <taxon>Actinomycetes</taxon>
        <taxon>Pseudonocardiales</taxon>
        <taxon>Pseudonocardiaceae</taxon>
        <taxon>Amycolatopsis</taxon>
    </lineage>
</organism>
<evidence type="ECO:0000256" key="2">
    <source>
        <dbReference type="ARBA" id="ARBA00022679"/>
    </source>
</evidence>
<protein>
    <submittedName>
        <fullName evidence="9">D-beta-D-heptose 1-phosphate adenosyltransferase</fullName>
    </submittedName>
</protein>
<dbReference type="PROSITE" id="PS00584">
    <property type="entry name" value="PFKB_KINASES_2"/>
    <property type="match status" value="1"/>
</dbReference>
<dbReference type="Gene3D" id="3.40.1190.20">
    <property type="match status" value="1"/>
</dbReference>
<dbReference type="GO" id="GO:0016779">
    <property type="term" value="F:nucleotidyltransferase activity"/>
    <property type="evidence" value="ECO:0007669"/>
    <property type="project" value="UniProtKB-KW"/>
</dbReference>
<evidence type="ECO:0000259" key="7">
    <source>
        <dbReference type="Pfam" id="PF00294"/>
    </source>
</evidence>
<dbReference type="RefSeq" id="WP_034322950.1">
    <property type="nucleotide sequence ID" value="NZ_JFBM01000052.1"/>
</dbReference>
<evidence type="ECO:0000256" key="3">
    <source>
        <dbReference type="ARBA" id="ARBA00022695"/>
    </source>
</evidence>
<feature type="domain" description="Carbohydrate kinase PfkB" evidence="7">
    <location>
        <begin position="4"/>
        <end position="287"/>
    </location>
</feature>
<evidence type="ECO:0000256" key="6">
    <source>
        <dbReference type="ARBA" id="ARBA00023277"/>
    </source>
</evidence>
<dbReference type="InterPro" id="IPR050385">
    <property type="entry name" value="Archaeal_FAD_synthase"/>
</dbReference>
<dbReference type="GO" id="GO:0009244">
    <property type="term" value="P:lipopolysaccharide core region biosynthetic process"/>
    <property type="evidence" value="ECO:0007669"/>
    <property type="project" value="UniProtKB-UniPathway"/>
</dbReference>
<dbReference type="NCBIfam" id="TIGR00125">
    <property type="entry name" value="cyt_tran_rel"/>
    <property type="match status" value="1"/>
</dbReference>
<keyword evidence="4" id="KW-0418">Kinase</keyword>
<feature type="domain" description="Cytidyltransferase-like" evidence="8">
    <location>
        <begin position="323"/>
        <end position="416"/>
    </location>
</feature>
<dbReference type="GO" id="GO:0016301">
    <property type="term" value="F:kinase activity"/>
    <property type="evidence" value="ECO:0007669"/>
    <property type="project" value="UniProtKB-KW"/>
</dbReference>
<keyword evidence="6" id="KW-0119">Carbohydrate metabolism</keyword>
<dbReference type="AlphaFoldDB" id="A0A2P2FGR7"/>
<dbReference type="InterPro" id="IPR004821">
    <property type="entry name" value="Cyt_trans-like"/>
</dbReference>
<dbReference type="InterPro" id="IPR014729">
    <property type="entry name" value="Rossmann-like_a/b/a_fold"/>
</dbReference>